<dbReference type="SMART" id="SM00220">
    <property type="entry name" value="S_TKc"/>
    <property type="match status" value="1"/>
</dbReference>
<evidence type="ECO:0000256" key="7">
    <source>
        <dbReference type="ARBA" id="ARBA00023242"/>
    </source>
</evidence>
<dbReference type="EMBL" id="PKSG01000822">
    <property type="protein sequence ID" value="POR32682.1"/>
    <property type="molecule type" value="Genomic_DNA"/>
</dbReference>
<accession>A0A2S4KR65</accession>
<keyword evidence="3" id="KW-0808">Transferase</keyword>
<evidence type="ECO:0000256" key="8">
    <source>
        <dbReference type="ARBA" id="ARBA00047899"/>
    </source>
</evidence>
<dbReference type="SUPFAM" id="SSF56112">
    <property type="entry name" value="Protein kinase-like (PK-like)"/>
    <property type="match status" value="1"/>
</dbReference>
<dbReference type="GO" id="GO:0000981">
    <property type="term" value="F:DNA-binding transcription factor activity, RNA polymerase II-specific"/>
    <property type="evidence" value="ECO:0007669"/>
    <property type="project" value="InterPro"/>
</dbReference>
<dbReference type="GO" id="GO:0004674">
    <property type="term" value="F:protein serine/threonine kinase activity"/>
    <property type="evidence" value="ECO:0007669"/>
    <property type="project" value="UniProtKB-KW"/>
</dbReference>
<evidence type="ECO:0000313" key="12">
    <source>
        <dbReference type="EMBL" id="POR32682.1"/>
    </source>
</evidence>
<evidence type="ECO:0000259" key="10">
    <source>
        <dbReference type="PROSITE" id="PS50011"/>
    </source>
</evidence>
<dbReference type="OrthoDB" id="5979581at2759"/>
<sequence length="725" mass="80443">MSAVLRNACDYCHRRKMRCTSAGGGACAYCRQNGQACTFSLRSHMGRPRRRSAQQLGDDQPPEEVFQCREISFQPTSSWESDIGVVSPSQMHIHPTHHSPCADSSTTWSPLSPASFCSVTDVGVDSVEGRNQSPGDGRRTMPGSYAPCASETHMAAVPGQLTLTGASESLESFCWSDSNLMGVYGQLSRLLFALNATRGSLRSRSYQDRQDFEAICPLVSSLCDVISWLENELCEPPGIAAEGRDSQLAICGWRIIPSLQTKRVLGQAHVLVSSFASRLPRIVNPANRPARVHSAAGHLLPMESKYFPEADLENFEEYAPGGYHPTVIGDSFHHGRYTVVHKLGFGGYSTIWLARDAQLDRHVSLKILTAQASAETNEPTMMRALQQNRTSTHVGRQFIPVLLDQFDFDGPNGHHLCLVCEPAGCNVAQSKENSADLMFPVEAARSVVAQCITGLSYLHYNGVCHGDLHMHNILLRNSKLSTMSTSDVYERFGKPYSVPVRRLDGAAVEPNAPPHAILPMVQNMPANKVHDPEILISDYGTSFLVKETPSPTLYTPALYCPPEAFFGEPLLTPTAADIWTLGITLYEVLGERPLFETFTWDRDDIIGEMVNTLGPLPERWWDSWACRHEFFTADGQSCVASPKRLATPVFRPLLQRLWDMGRGETPETCQWDVAGGELRALENLLRDMLTFEPGKRPTADDLLRSEYMTNWARPAWERQILRSCP</sequence>
<evidence type="ECO:0000259" key="11">
    <source>
        <dbReference type="PROSITE" id="PS50048"/>
    </source>
</evidence>
<protein>
    <recommendedName>
        <fullName evidence="1">non-specific serine/threonine protein kinase</fullName>
        <ecNumber evidence="1">2.7.11.1</ecNumber>
    </recommendedName>
</protein>
<dbReference type="Gene3D" id="1.10.510.10">
    <property type="entry name" value="Transferase(Phosphotransferase) domain 1"/>
    <property type="match status" value="1"/>
</dbReference>
<comment type="caution">
    <text evidence="12">The sequence shown here is derived from an EMBL/GenBank/DDBJ whole genome shotgun (WGS) entry which is preliminary data.</text>
</comment>
<proteinExistence type="predicted"/>
<keyword evidence="5" id="KW-0418">Kinase</keyword>
<dbReference type="SMART" id="SM00066">
    <property type="entry name" value="GAL4"/>
    <property type="match status" value="1"/>
</dbReference>
<name>A0A2S4KR65_9HYPO</name>
<dbReference type="Gene3D" id="3.30.200.20">
    <property type="entry name" value="Phosphorylase Kinase, domain 1"/>
    <property type="match status" value="1"/>
</dbReference>
<evidence type="ECO:0000313" key="13">
    <source>
        <dbReference type="Proteomes" id="UP000237481"/>
    </source>
</evidence>
<dbReference type="Pfam" id="PF00172">
    <property type="entry name" value="Zn_clus"/>
    <property type="match status" value="1"/>
</dbReference>
<dbReference type="SUPFAM" id="SSF57701">
    <property type="entry name" value="Zn2/Cys6 DNA-binding domain"/>
    <property type="match status" value="1"/>
</dbReference>
<dbReference type="InterPro" id="IPR000719">
    <property type="entry name" value="Prot_kinase_dom"/>
</dbReference>
<dbReference type="PROSITE" id="PS50011">
    <property type="entry name" value="PROTEIN_KINASE_DOM"/>
    <property type="match status" value="1"/>
</dbReference>
<dbReference type="InterPro" id="IPR036864">
    <property type="entry name" value="Zn2-C6_fun-type_DNA-bd_sf"/>
</dbReference>
<keyword evidence="2" id="KW-0723">Serine/threonine-protein kinase</keyword>
<dbReference type="PANTHER" id="PTHR47634:SF9">
    <property type="entry name" value="PROTEIN KINASE DOMAIN-CONTAINING PROTEIN-RELATED"/>
    <property type="match status" value="1"/>
</dbReference>
<dbReference type="InterPro" id="IPR011009">
    <property type="entry name" value="Kinase-like_dom_sf"/>
</dbReference>
<dbReference type="AlphaFoldDB" id="A0A2S4KR65"/>
<evidence type="ECO:0000256" key="4">
    <source>
        <dbReference type="ARBA" id="ARBA00022741"/>
    </source>
</evidence>
<dbReference type="InterPro" id="IPR001138">
    <property type="entry name" value="Zn2Cys6_DnaBD"/>
</dbReference>
<gene>
    <name evidence="12" type="ORF">TPAR_07103</name>
</gene>
<keyword evidence="13" id="KW-1185">Reference proteome</keyword>
<dbReference type="GO" id="GO:0005524">
    <property type="term" value="F:ATP binding"/>
    <property type="evidence" value="ECO:0007669"/>
    <property type="project" value="UniProtKB-KW"/>
</dbReference>
<keyword evidence="7" id="KW-0539">Nucleus</keyword>
<organism evidence="12 13">
    <name type="scientific">Tolypocladium paradoxum</name>
    <dbReference type="NCBI Taxonomy" id="94208"/>
    <lineage>
        <taxon>Eukaryota</taxon>
        <taxon>Fungi</taxon>
        <taxon>Dikarya</taxon>
        <taxon>Ascomycota</taxon>
        <taxon>Pezizomycotina</taxon>
        <taxon>Sordariomycetes</taxon>
        <taxon>Hypocreomycetidae</taxon>
        <taxon>Hypocreales</taxon>
        <taxon>Ophiocordycipitaceae</taxon>
        <taxon>Tolypocladium</taxon>
    </lineage>
</organism>
<evidence type="ECO:0000256" key="9">
    <source>
        <dbReference type="ARBA" id="ARBA00048679"/>
    </source>
</evidence>
<dbReference type="Proteomes" id="UP000237481">
    <property type="component" value="Unassembled WGS sequence"/>
</dbReference>
<evidence type="ECO:0000256" key="3">
    <source>
        <dbReference type="ARBA" id="ARBA00022679"/>
    </source>
</evidence>
<dbReference type="PROSITE" id="PS50048">
    <property type="entry name" value="ZN2_CY6_FUNGAL_2"/>
    <property type="match status" value="1"/>
</dbReference>
<evidence type="ECO:0000256" key="6">
    <source>
        <dbReference type="ARBA" id="ARBA00022840"/>
    </source>
</evidence>
<evidence type="ECO:0000256" key="1">
    <source>
        <dbReference type="ARBA" id="ARBA00012513"/>
    </source>
</evidence>
<dbReference type="Pfam" id="PF00069">
    <property type="entry name" value="Pkinase"/>
    <property type="match status" value="2"/>
</dbReference>
<comment type="catalytic activity">
    <reaction evidence="9">
        <text>L-seryl-[protein] + ATP = O-phospho-L-seryl-[protein] + ADP + H(+)</text>
        <dbReference type="Rhea" id="RHEA:17989"/>
        <dbReference type="Rhea" id="RHEA-COMP:9863"/>
        <dbReference type="Rhea" id="RHEA-COMP:11604"/>
        <dbReference type="ChEBI" id="CHEBI:15378"/>
        <dbReference type="ChEBI" id="CHEBI:29999"/>
        <dbReference type="ChEBI" id="CHEBI:30616"/>
        <dbReference type="ChEBI" id="CHEBI:83421"/>
        <dbReference type="ChEBI" id="CHEBI:456216"/>
        <dbReference type="EC" id="2.7.11.1"/>
    </reaction>
</comment>
<feature type="domain" description="Protein kinase" evidence="10">
    <location>
        <begin position="337"/>
        <end position="708"/>
    </location>
</feature>
<comment type="catalytic activity">
    <reaction evidence="8">
        <text>L-threonyl-[protein] + ATP = O-phospho-L-threonyl-[protein] + ADP + H(+)</text>
        <dbReference type="Rhea" id="RHEA:46608"/>
        <dbReference type="Rhea" id="RHEA-COMP:11060"/>
        <dbReference type="Rhea" id="RHEA-COMP:11605"/>
        <dbReference type="ChEBI" id="CHEBI:15378"/>
        <dbReference type="ChEBI" id="CHEBI:30013"/>
        <dbReference type="ChEBI" id="CHEBI:30616"/>
        <dbReference type="ChEBI" id="CHEBI:61977"/>
        <dbReference type="ChEBI" id="CHEBI:456216"/>
        <dbReference type="EC" id="2.7.11.1"/>
    </reaction>
</comment>
<dbReference type="GO" id="GO:0008270">
    <property type="term" value="F:zinc ion binding"/>
    <property type="evidence" value="ECO:0007669"/>
    <property type="project" value="InterPro"/>
</dbReference>
<dbReference type="PANTHER" id="PTHR47634">
    <property type="entry name" value="PROTEIN KINASE DOMAIN-CONTAINING PROTEIN-RELATED"/>
    <property type="match status" value="1"/>
</dbReference>
<dbReference type="EC" id="2.7.11.1" evidence="1"/>
<dbReference type="CDD" id="cd00067">
    <property type="entry name" value="GAL4"/>
    <property type="match status" value="1"/>
</dbReference>
<dbReference type="PROSITE" id="PS00463">
    <property type="entry name" value="ZN2_CY6_FUNGAL_1"/>
    <property type="match status" value="1"/>
</dbReference>
<reference evidence="12 13" key="1">
    <citation type="submission" date="2018-01" db="EMBL/GenBank/DDBJ databases">
        <title>Harnessing the power of phylogenomics to disentangle the directionality and signatures of interkingdom host jumping in the parasitic fungal genus Tolypocladium.</title>
        <authorList>
            <person name="Quandt C.A."/>
            <person name="Patterson W."/>
            <person name="Spatafora J.W."/>
        </authorList>
    </citation>
    <scope>NUCLEOTIDE SEQUENCE [LARGE SCALE GENOMIC DNA]</scope>
    <source>
        <strain evidence="12 13">NRBC 100945</strain>
    </source>
</reference>
<dbReference type="GO" id="GO:0050684">
    <property type="term" value="P:regulation of mRNA processing"/>
    <property type="evidence" value="ECO:0007669"/>
    <property type="project" value="TreeGrafter"/>
</dbReference>
<feature type="domain" description="Zn(2)-C6 fungal-type" evidence="11">
    <location>
        <begin position="8"/>
        <end position="39"/>
    </location>
</feature>
<keyword evidence="4" id="KW-0547">Nucleotide-binding</keyword>
<dbReference type="Gene3D" id="4.10.240.10">
    <property type="entry name" value="Zn(2)-C6 fungal-type DNA-binding domain"/>
    <property type="match status" value="1"/>
</dbReference>
<evidence type="ECO:0000256" key="5">
    <source>
        <dbReference type="ARBA" id="ARBA00022777"/>
    </source>
</evidence>
<keyword evidence="6" id="KW-0067">ATP-binding</keyword>
<evidence type="ECO:0000256" key="2">
    <source>
        <dbReference type="ARBA" id="ARBA00022527"/>
    </source>
</evidence>
<dbReference type="InterPro" id="IPR051334">
    <property type="entry name" value="SRPK"/>
</dbReference>
<dbReference type="GO" id="GO:0000245">
    <property type="term" value="P:spliceosomal complex assembly"/>
    <property type="evidence" value="ECO:0007669"/>
    <property type="project" value="TreeGrafter"/>
</dbReference>